<dbReference type="PROSITE" id="PS51257">
    <property type="entry name" value="PROKAR_LIPOPROTEIN"/>
    <property type="match status" value="1"/>
</dbReference>
<dbReference type="Proteomes" id="UP001275664">
    <property type="component" value="Unassembled WGS sequence"/>
</dbReference>
<comment type="caution">
    <text evidence="2">The sequence shown here is derived from an EMBL/GenBank/DDBJ whole genome shotgun (WGS) entry which is preliminary data.</text>
</comment>
<reference evidence="2 3" key="1">
    <citation type="submission" date="2023-11" db="EMBL/GenBank/DDBJ databases">
        <title>Scandinavium wanjuensis sp. nov., isolated from lettuce South Korea.</title>
        <authorList>
            <person name="Park J."/>
            <person name="Park S."/>
            <person name="Oh K.K."/>
            <person name="Cho G.S."/>
            <person name="Franz C.M.A.P."/>
        </authorList>
    </citation>
    <scope>NUCLEOTIDE SEQUENCE [LARGE SCALE GENOMIC DNA]</scope>
    <source>
        <strain evidence="2 3">V105_6</strain>
    </source>
</reference>
<name>A0ABU4QUM9_9ENTR</name>
<evidence type="ECO:0000313" key="2">
    <source>
        <dbReference type="EMBL" id="MDX6042177.1"/>
    </source>
</evidence>
<keyword evidence="3" id="KW-1185">Reference proteome</keyword>
<feature type="chain" id="PRO_5046196850" evidence="1">
    <location>
        <begin position="25"/>
        <end position="128"/>
    </location>
</feature>
<dbReference type="RefSeq" id="WP_319786749.1">
    <property type="nucleotide sequence ID" value="NZ_JAWXRD010000040.1"/>
</dbReference>
<keyword evidence="1" id="KW-0732">Signal</keyword>
<evidence type="ECO:0000256" key="1">
    <source>
        <dbReference type="SAM" id="SignalP"/>
    </source>
</evidence>
<protein>
    <submittedName>
        <fullName evidence="2">Uncharacterized protein</fullName>
    </submittedName>
</protein>
<feature type="signal peptide" evidence="1">
    <location>
        <begin position="1"/>
        <end position="24"/>
    </location>
</feature>
<accession>A0ABU4QUM9</accession>
<organism evidence="2 3">
    <name type="scientific">Scandinavium lactucae</name>
    <dbReference type="NCBI Taxonomy" id="3095028"/>
    <lineage>
        <taxon>Bacteria</taxon>
        <taxon>Pseudomonadati</taxon>
        <taxon>Pseudomonadota</taxon>
        <taxon>Gammaproteobacteria</taxon>
        <taxon>Enterobacterales</taxon>
        <taxon>Enterobacteriaceae</taxon>
        <taxon>Scandinavium</taxon>
    </lineage>
</organism>
<proteinExistence type="predicted"/>
<sequence length="128" mass="14049">MMKKLMMIASVVAACGLFSVPASAISEAYRAQLEKSGCTQISEADGTCDPTHVKKHAHNTHDDKATPQNASRDLHDHLVGKTLSQAIGHMHNSHWNPLNEEETRWGKSGMIAELDLTPAGKIRDVWVH</sequence>
<evidence type="ECO:0000313" key="3">
    <source>
        <dbReference type="Proteomes" id="UP001275664"/>
    </source>
</evidence>
<dbReference type="EMBL" id="JAWXRD010000040">
    <property type="protein sequence ID" value="MDX6042177.1"/>
    <property type="molecule type" value="Genomic_DNA"/>
</dbReference>
<gene>
    <name evidence="2" type="ORF">SIK69_18465</name>
</gene>